<dbReference type="InterPro" id="IPR056647">
    <property type="entry name" value="DUF7745"/>
</dbReference>
<keyword evidence="3" id="KW-1185">Reference proteome</keyword>
<evidence type="ECO:0000259" key="1">
    <source>
        <dbReference type="Pfam" id="PF24924"/>
    </source>
</evidence>
<feature type="domain" description="DUF7745" evidence="1">
    <location>
        <begin position="45"/>
        <end position="168"/>
    </location>
</feature>
<dbReference type="OrthoDB" id="983711at2759"/>
<dbReference type="EMBL" id="QJKJ01005863">
    <property type="protein sequence ID" value="RDX88723.1"/>
    <property type="molecule type" value="Genomic_DNA"/>
</dbReference>
<dbReference type="Pfam" id="PF24924">
    <property type="entry name" value="DUF7745"/>
    <property type="match status" value="1"/>
</dbReference>
<evidence type="ECO:0000313" key="3">
    <source>
        <dbReference type="Proteomes" id="UP000257109"/>
    </source>
</evidence>
<organism evidence="2 3">
    <name type="scientific">Mucuna pruriens</name>
    <name type="common">Velvet bean</name>
    <name type="synonym">Dolichos pruriens</name>
    <dbReference type="NCBI Taxonomy" id="157652"/>
    <lineage>
        <taxon>Eukaryota</taxon>
        <taxon>Viridiplantae</taxon>
        <taxon>Streptophyta</taxon>
        <taxon>Embryophyta</taxon>
        <taxon>Tracheophyta</taxon>
        <taxon>Spermatophyta</taxon>
        <taxon>Magnoliopsida</taxon>
        <taxon>eudicotyledons</taxon>
        <taxon>Gunneridae</taxon>
        <taxon>Pentapetalae</taxon>
        <taxon>rosids</taxon>
        <taxon>fabids</taxon>
        <taxon>Fabales</taxon>
        <taxon>Fabaceae</taxon>
        <taxon>Papilionoideae</taxon>
        <taxon>50 kb inversion clade</taxon>
        <taxon>NPAAA clade</taxon>
        <taxon>indigoferoid/millettioid clade</taxon>
        <taxon>Phaseoleae</taxon>
        <taxon>Mucuna</taxon>
    </lineage>
</organism>
<comment type="caution">
    <text evidence="2">The sequence shown here is derived from an EMBL/GenBank/DDBJ whole genome shotgun (WGS) entry which is preliminary data.</text>
</comment>
<dbReference type="Proteomes" id="UP000257109">
    <property type="component" value="Unassembled WGS sequence"/>
</dbReference>
<protein>
    <recommendedName>
        <fullName evidence="1">DUF7745 domain-containing protein</fullName>
    </recommendedName>
</protein>
<feature type="non-terminal residue" evidence="2">
    <location>
        <position position="1"/>
    </location>
</feature>
<gene>
    <name evidence="2" type="ORF">CR513_29640</name>
</gene>
<dbReference type="AlphaFoldDB" id="A0A371GEH8"/>
<sequence>MRELEIEQIVREQESKGILRGKILTRKEGACLSFDGKQKDNLWISEKYECLLNLPMTESSPYFYKGHYPSWASVARLIRVPESKLAKKKLNQNEERFGHLLEKEDWPAILDVLGLLVCGIVLFPHIEDYVEMVEVDALLARLDWGENSTIAILVNTYCILNYYYGKKGRVWKSIQ</sequence>
<evidence type="ECO:0000313" key="2">
    <source>
        <dbReference type="EMBL" id="RDX88723.1"/>
    </source>
</evidence>
<name>A0A371GEH8_MUCPR</name>
<reference evidence="2" key="1">
    <citation type="submission" date="2018-05" db="EMBL/GenBank/DDBJ databases">
        <title>Draft genome of Mucuna pruriens seed.</title>
        <authorList>
            <person name="Nnadi N.E."/>
            <person name="Vos R."/>
            <person name="Hasami M.H."/>
            <person name="Devisetty U.K."/>
            <person name="Aguiy J.C."/>
        </authorList>
    </citation>
    <scope>NUCLEOTIDE SEQUENCE [LARGE SCALE GENOMIC DNA]</scope>
    <source>
        <strain evidence="2">JCA_2017</strain>
    </source>
</reference>
<proteinExistence type="predicted"/>
<accession>A0A371GEH8</accession>